<gene>
    <name evidence="1" type="ORF">H7U35_04150</name>
</gene>
<organism evidence="1 2">
    <name type="scientific">Mediterranea massiliensis</name>
    <dbReference type="NCBI Taxonomy" id="1841865"/>
    <lineage>
        <taxon>Bacteria</taxon>
        <taxon>Pseudomonadati</taxon>
        <taxon>Bacteroidota</taxon>
        <taxon>Bacteroidia</taxon>
        <taxon>Bacteroidales</taxon>
        <taxon>Bacteroidaceae</taxon>
        <taxon>Mediterranea</taxon>
    </lineage>
</organism>
<dbReference type="Proteomes" id="UP000766986">
    <property type="component" value="Unassembled WGS sequence"/>
</dbReference>
<dbReference type="EMBL" id="JACLYZ010000006">
    <property type="protein sequence ID" value="MBM6734422.1"/>
    <property type="molecule type" value="Genomic_DNA"/>
</dbReference>
<name>A0ABS2DYH4_9BACT</name>
<comment type="caution">
    <text evidence="1">The sequence shown here is derived from an EMBL/GenBank/DDBJ whole genome shotgun (WGS) entry which is preliminary data.</text>
</comment>
<dbReference type="RefSeq" id="WP_087325169.1">
    <property type="nucleotide sequence ID" value="NZ_JACLYZ010000006.1"/>
</dbReference>
<evidence type="ECO:0000313" key="2">
    <source>
        <dbReference type="Proteomes" id="UP000766986"/>
    </source>
</evidence>
<evidence type="ECO:0000313" key="1">
    <source>
        <dbReference type="EMBL" id="MBM6734422.1"/>
    </source>
</evidence>
<accession>A0ABS2DYH4</accession>
<keyword evidence="2" id="KW-1185">Reference proteome</keyword>
<reference evidence="1 2" key="1">
    <citation type="journal article" date="2021" name="Sci. Rep.">
        <title>The distribution of antibiotic resistance genes in chicken gut microbiota commensals.</title>
        <authorList>
            <person name="Juricova H."/>
            <person name="Matiasovicova J."/>
            <person name="Kubasova T."/>
            <person name="Cejkova D."/>
            <person name="Rychlik I."/>
        </authorList>
    </citation>
    <scope>NUCLEOTIDE SEQUENCE [LARGE SCALE GENOMIC DNA]</scope>
    <source>
        <strain evidence="1 2">An772</strain>
    </source>
</reference>
<protein>
    <submittedName>
        <fullName evidence="1">Uncharacterized protein</fullName>
    </submittedName>
</protein>
<proteinExistence type="predicted"/>
<sequence>MERNEKENGLTVNIENYTGENPIEIVYREGAAPKSPNPLETKEPEKIGVTGVISTPFDWLEKRIGTIDQKRANVKVDREKMTITLTVNEDDYYTKNTFVGKVEFSEAFEKFGINDASSGWIPAKLGQFLRINRVLFADKEDCMKLVSALKNFTAKAKAEIQKQRDPSGSMADVYRQEVESNLPKSFTINVAIFKGTAKTPIEVEFDHYLKDGEVLLQLVSPGANELTESYRDSCIDDVLTKIKDIAPGIAIMEI</sequence>